<evidence type="ECO:0000313" key="5">
    <source>
        <dbReference type="Proteomes" id="UP000474718"/>
    </source>
</evidence>
<gene>
    <name evidence="2" type="ORF">GT747_11565</name>
    <name evidence="1" type="ORF">NE646_07915</name>
    <name evidence="3" type="ORF">SAMN05444424_2100</name>
</gene>
<proteinExistence type="predicted"/>
<dbReference type="EMBL" id="JANGAB010000003">
    <property type="protein sequence ID" value="MCQ4949592.1"/>
    <property type="molecule type" value="Genomic_DNA"/>
</dbReference>
<accession>A0AAQ1MEH7</accession>
<dbReference type="Proteomes" id="UP000474718">
    <property type="component" value="Unassembled WGS sequence"/>
</dbReference>
<evidence type="ECO:0000313" key="3">
    <source>
        <dbReference type="EMBL" id="SHG32090.1"/>
    </source>
</evidence>
<dbReference type="Proteomes" id="UP000184089">
    <property type="component" value="Unassembled WGS sequence"/>
</dbReference>
<keyword evidence="5" id="KW-1185">Reference proteome</keyword>
<dbReference type="EMBL" id="WWVX01000008">
    <property type="protein sequence ID" value="MZL70391.1"/>
    <property type="molecule type" value="Genomic_DNA"/>
</dbReference>
<dbReference type="InterPro" id="IPR025063">
    <property type="entry name" value="DUF4004"/>
</dbReference>
<dbReference type="AlphaFoldDB" id="A0AAQ1MEH7"/>
<evidence type="ECO:0000313" key="1">
    <source>
        <dbReference type="EMBL" id="MCQ4949592.1"/>
    </source>
</evidence>
<protein>
    <submittedName>
        <fullName evidence="2">DUF4004 family protein</fullName>
    </submittedName>
    <submittedName>
        <fullName evidence="1">YhbD family protein</fullName>
    </submittedName>
</protein>
<reference evidence="2 5" key="3">
    <citation type="journal article" date="2019" name="Nat. Med.">
        <title>A library of human gut bacterial isolates paired with longitudinal multiomics data enables mechanistic microbiome research.</title>
        <authorList>
            <person name="Poyet M."/>
            <person name="Groussin M."/>
            <person name="Gibbons S.M."/>
            <person name="Avila-Pacheco J."/>
            <person name="Jiang X."/>
            <person name="Kearney S.M."/>
            <person name="Perrotta A.R."/>
            <person name="Berdy B."/>
            <person name="Zhao S."/>
            <person name="Lieberman T.D."/>
            <person name="Swanson P.K."/>
            <person name="Smith M."/>
            <person name="Roesemann S."/>
            <person name="Alexander J.E."/>
            <person name="Rich S.A."/>
            <person name="Livny J."/>
            <person name="Vlamakis H."/>
            <person name="Clish C."/>
            <person name="Bullock K."/>
            <person name="Deik A."/>
            <person name="Scott J."/>
            <person name="Pierce K.A."/>
            <person name="Xavier R.J."/>
            <person name="Alm E.J."/>
        </authorList>
    </citation>
    <scope>NUCLEOTIDE SEQUENCE [LARGE SCALE GENOMIC DNA]</scope>
    <source>
        <strain evidence="2 5">BIOML-A2</strain>
    </source>
</reference>
<dbReference type="Pfam" id="PF13171">
    <property type="entry name" value="DUF4004"/>
    <property type="match status" value="1"/>
</dbReference>
<organism evidence="3 4">
    <name type="scientific">Bittarella massiliensis</name>
    <name type="common">ex Durand et al. 2017</name>
    <dbReference type="NCBI Taxonomy" id="1720313"/>
    <lineage>
        <taxon>Bacteria</taxon>
        <taxon>Bacillati</taxon>
        <taxon>Bacillota</taxon>
        <taxon>Clostridia</taxon>
        <taxon>Eubacteriales</taxon>
        <taxon>Oscillospiraceae</taxon>
        <taxon>Bittarella (ex Durand et al. 2017)</taxon>
    </lineage>
</organism>
<comment type="caution">
    <text evidence="3">The sequence shown here is derived from an EMBL/GenBank/DDBJ whole genome shotgun (WGS) entry which is preliminary data.</text>
</comment>
<evidence type="ECO:0000313" key="2">
    <source>
        <dbReference type="EMBL" id="MZL70391.1"/>
    </source>
</evidence>
<name>A0AAQ1MEH7_9FIRM</name>
<reference evidence="1" key="4">
    <citation type="submission" date="2022-06" db="EMBL/GenBank/DDBJ databases">
        <title>Isolation of gut microbiota from human fecal samples.</title>
        <authorList>
            <person name="Pamer E.G."/>
            <person name="Barat B."/>
            <person name="Waligurski E."/>
            <person name="Medina S."/>
            <person name="Paddock L."/>
            <person name="Mostad J."/>
        </authorList>
    </citation>
    <scope>NUCLEOTIDE SEQUENCE</scope>
    <source>
        <strain evidence="1">DFI.7.96</strain>
    </source>
</reference>
<reference evidence="4" key="2">
    <citation type="submission" date="2016-11" db="EMBL/GenBank/DDBJ databases">
        <authorList>
            <person name="Jaros S."/>
            <person name="Januszkiewicz K."/>
            <person name="Wedrychowicz H."/>
        </authorList>
    </citation>
    <scope>NUCLEOTIDE SEQUENCE [LARGE SCALE GENOMIC DNA]</scope>
    <source>
        <strain evidence="4">DSM 4029</strain>
    </source>
</reference>
<dbReference type="EMBL" id="FQVY01000003">
    <property type="protein sequence ID" value="SHG32090.1"/>
    <property type="molecule type" value="Genomic_DNA"/>
</dbReference>
<sequence>MLCYDKSIDRTLLRKGAISLELISKKQLLAETGISYGQLYRWKRERLIPEGWFIKQSSYTGQETFFPKEQMLARVQAILEAKDRYSLEELAKILSPEAVDVPLAPRELWEWGEIGPDLLAAAEAAAPPAGLSFDQAVLLAALWEGVQRLSLPPESAKDLVYQALALPPPLRCAEGGCTLFRCGGELTLAVTGGEQPPLFGPAVSVLDSRPMSELAGRIKMKYTARFESGPTDESRRK</sequence>
<reference evidence="3" key="1">
    <citation type="submission" date="2016-11" db="EMBL/GenBank/DDBJ databases">
        <authorList>
            <person name="Varghese N."/>
            <person name="Submissions S."/>
        </authorList>
    </citation>
    <scope>NUCLEOTIDE SEQUENCE</scope>
    <source>
        <strain evidence="3">DSM 4029</strain>
    </source>
</reference>
<evidence type="ECO:0000313" key="4">
    <source>
        <dbReference type="Proteomes" id="UP000184089"/>
    </source>
</evidence>
<dbReference type="Proteomes" id="UP001205063">
    <property type="component" value="Unassembled WGS sequence"/>
</dbReference>